<dbReference type="PANTHER" id="PTHR48037">
    <property type="entry name" value="ATPASE E1"/>
    <property type="match status" value="1"/>
</dbReference>
<dbReference type="GO" id="GO:0003723">
    <property type="term" value="F:RNA binding"/>
    <property type="evidence" value="ECO:0007669"/>
    <property type="project" value="UniProtKB-UniRule"/>
</dbReference>
<reference evidence="4" key="1">
    <citation type="submission" date="2021-01" db="EMBL/GenBank/DDBJ databases">
        <authorList>
            <person name="Corre E."/>
            <person name="Pelletier E."/>
            <person name="Niang G."/>
            <person name="Scheremetjew M."/>
            <person name="Finn R."/>
            <person name="Kale V."/>
            <person name="Holt S."/>
            <person name="Cochrane G."/>
            <person name="Meng A."/>
            <person name="Brown T."/>
            <person name="Cohen L."/>
        </authorList>
    </citation>
    <scope>NUCLEOTIDE SEQUENCE</scope>
    <source>
        <strain evidence="4">FSP1.4</strain>
    </source>
</reference>
<sequence>MSNRLVQITNLPEKLKEEYVQAAFIPFGDCTVEIPREKGKHKGYALVQFEDEEDAEHAIFNMNNSEFLGSIIRVAKAKKKWHKDTFSKPVWKVEEEKQINYDEKHMNDEKPEGVLTFDKA</sequence>
<keyword evidence="1" id="KW-0694">RNA-binding</keyword>
<name>A0A7S3JHP7_9SPIT</name>
<dbReference type="PANTHER" id="PTHR48037:SF1">
    <property type="entry name" value="RRM DOMAIN-CONTAINING PROTEIN"/>
    <property type="match status" value="1"/>
</dbReference>
<dbReference type="InterPro" id="IPR000504">
    <property type="entry name" value="RRM_dom"/>
</dbReference>
<dbReference type="Gene3D" id="3.30.70.330">
    <property type="match status" value="1"/>
</dbReference>
<evidence type="ECO:0000313" key="3">
    <source>
        <dbReference type="EMBL" id="CAE0353971.1"/>
    </source>
</evidence>
<dbReference type="PROSITE" id="PS50102">
    <property type="entry name" value="RRM"/>
    <property type="match status" value="1"/>
</dbReference>
<protein>
    <recommendedName>
        <fullName evidence="2">RRM domain-containing protein</fullName>
    </recommendedName>
</protein>
<evidence type="ECO:0000256" key="1">
    <source>
        <dbReference type="PROSITE-ProRule" id="PRU00176"/>
    </source>
</evidence>
<gene>
    <name evidence="3" type="ORF">EHAR0213_LOCUS12887</name>
    <name evidence="4" type="ORF">EHAR0213_LOCUS12888</name>
</gene>
<dbReference type="Pfam" id="PF00076">
    <property type="entry name" value="RRM_1"/>
    <property type="match status" value="1"/>
</dbReference>
<dbReference type="InterPro" id="IPR035979">
    <property type="entry name" value="RBD_domain_sf"/>
</dbReference>
<evidence type="ECO:0000313" key="4">
    <source>
        <dbReference type="EMBL" id="CAE0353972.1"/>
    </source>
</evidence>
<dbReference type="SMART" id="SM00360">
    <property type="entry name" value="RRM"/>
    <property type="match status" value="1"/>
</dbReference>
<dbReference type="EMBL" id="HBII01031027">
    <property type="protein sequence ID" value="CAE0353972.1"/>
    <property type="molecule type" value="Transcribed_RNA"/>
</dbReference>
<evidence type="ECO:0000259" key="2">
    <source>
        <dbReference type="PROSITE" id="PS50102"/>
    </source>
</evidence>
<proteinExistence type="predicted"/>
<dbReference type="InterPro" id="IPR012677">
    <property type="entry name" value="Nucleotide-bd_a/b_plait_sf"/>
</dbReference>
<dbReference type="EMBL" id="HBII01031026">
    <property type="protein sequence ID" value="CAE0353971.1"/>
    <property type="molecule type" value="Transcribed_RNA"/>
</dbReference>
<feature type="domain" description="RRM" evidence="2">
    <location>
        <begin position="4"/>
        <end position="79"/>
    </location>
</feature>
<dbReference type="SUPFAM" id="SSF54928">
    <property type="entry name" value="RNA-binding domain, RBD"/>
    <property type="match status" value="1"/>
</dbReference>
<organism evidence="4">
    <name type="scientific">Euplotes harpa</name>
    <dbReference type="NCBI Taxonomy" id="151035"/>
    <lineage>
        <taxon>Eukaryota</taxon>
        <taxon>Sar</taxon>
        <taxon>Alveolata</taxon>
        <taxon>Ciliophora</taxon>
        <taxon>Intramacronucleata</taxon>
        <taxon>Spirotrichea</taxon>
        <taxon>Hypotrichia</taxon>
        <taxon>Euplotida</taxon>
        <taxon>Euplotidae</taxon>
        <taxon>Euplotes</taxon>
    </lineage>
</organism>
<dbReference type="AlphaFoldDB" id="A0A7S3JHP7"/>
<accession>A0A7S3JHP7</accession>